<feature type="compositionally biased region" description="Basic and acidic residues" evidence="6">
    <location>
        <begin position="15"/>
        <end position="24"/>
    </location>
</feature>
<keyword evidence="3 7" id="KW-0812">Transmembrane</keyword>
<organism evidence="8 9">
    <name type="scientific">Microbacterium oleivorans</name>
    <dbReference type="NCBI Taxonomy" id="273677"/>
    <lineage>
        <taxon>Bacteria</taxon>
        <taxon>Bacillati</taxon>
        <taxon>Actinomycetota</taxon>
        <taxon>Actinomycetes</taxon>
        <taxon>Micrococcales</taxon>
        <taxon>Microbacteriaceae</taxon>
        <taxon>Microbacterium</taxon>
    </lineage>
</organism>
<dbReference type="RefSeq" id="WP_052009413.1">
    <property type="nucleotide sequence ID" value="NZ_JFYO01000004.1"/>
</dbReference>
<proteinExistence type="predicted"/>
<evidence type="ECO:0000313" key="8">
    <source>
        <dbReference type="EMBL" id="EZP28386.1"/>
    </source>
</evidence>
<evidence type="ECO:0000256" key="1">
    <source>
        <dbReference type="ARBA" id="ARBA00004651"/>
    </source>
</evidence>
<evidence type="ECO:0000256" key="2">
    <source>
        <dbReference type="ARBA" id="ARBA00022475"/>
    </source>
</evidence>
<evidence type="ECO:0000256" key="3">
    <source>
        <dbReference type="ARBA" id="ARBA00022692"/>
    </source>
</evidence>
<feature type="transmembrane region" description="Helical" evidence="7">
    <location>
        <begin position="172"/>
        <end position="193"/>
    </location>
</feature>
<dbReference type="PIRSF" id="PIRSF035875">
    <property type="entry name" value="RNase_BN"/>
    <property type="match status" value="1"/>
</dbReference>
<dbReference type="InterPro" id="IPR017039">
    <property type="entry name" value="Virul_fac_BrkB"/>
</dbReference>
<reference evidence="8 9" key="1">
    <citation type="submission" date="2014-03" db="EMBL/GenBank/DDBJ databases">
        <title>Draft Genome Sequences of 13 Willow Endophytes.</title>
        <authorList>
            <person name="Gan H.Y."/>
            <person name="Gan H.M."/>
            <person name="Savka M.A."/>
            <person name="Hudson A.O."/>
        </authorList>
    </citation>
    <scope>NUCLEOTIDE SEQUENCE [LARGE SCALE GENOMIC DNA]</scope>
    <source>
        <strain evidence="8 9">RIT293</strain>
    </source>
</reference>
<keyword evidence="2" id="KW-1003">Cell membrane</keyword>
<dbReference type="OrthoDB" id="9781030at2"/>
<evidence type="ECO:0000256" key="6">
    <source>
        <dbReference type="SAM" id="MobiDB-lite"/>
    </source>
</evidence>
<keyword evidence="9" id="KW-1185">Reference proteome</keyword>
<feature type="compositionally biased region" description="Low complexity" evidence="6">
    <location>
        <begin position="1"/>
        <end position="14"/>
    </location>
</feature>
<feature type="region of interest" description="Disordered" evidence="6">
    <location>
        <begin position="1"/>
        <end position="36"/>
    </location>
</feature>
<dbReference type="NCBIfam" id="TIGR00765">
    <property type="entry name" value="yihY_not_rbn"/>
    <property type="match status" value="1"/>
</dbReference>
<evidence type="ECO:0000256" key="4">
    <source>
        <dbReference type="ARBA" id="ARBA00022989"/>
    </source>
</evidence>
<feature type="transmembrane region" description="Helical" evidence="7">
    <location>
        <begin position="284"/>
        <end position="305"/>
    </location>
</feature>
<feature type="region of interest" description="Disordered" evidence="6">
    <location>
        <begin position="330"/>
        <end position="368"/>
    </location>
</feature>
<feature type="transmembrane region" description="Helical" evidence="7">
    <location>
        <begin position="248"/>
        <end position="272"/>
    </location>
</feature>
<accession>A0A031FW13</accession>
<dbReference type="eggNOG" id="COG1295">
    <property type="taxonomic scope" value="Bacteria"/>
</dbReference>
<dbReference type="AlphaFoldDB" id="A0A031FW13"/>
<dbReference type="PATRIC" id="fig|273677.3.peg.1350"/>
<comment type="caution">
    <text evidence="8">The sequence shown here is derived from an EMBL/GenBank/DDBJ whole genome shotgun (WGS) entry which is preliminary data.</text>
</comment>
<keyword evidence="5 7" id="KW-0472">Membrane</keyword>
<dbReference type="PANTHER" id="PTHR30213:SF0">
    <property type="entry name" value="UPF0761 MEMBRANE PROTEIN YIHY"/>
    <property type="match status" value="1"/>
</dbReference>
<dbReference type="Proteomes" id="UP000024001">
    <property type="component" value="Unassembled WGS sequence"/>
</dbReference>
<dbReference type="Pfam" id="PF03631">
    <property type="entry name" value="Virul_fac_BrkB"/>
    <property type="match status" value="1"/>
</dbReference>
<sequence length="368" mass="39581">MAAHRTTHTTGTDTRGADTTRTDAPDPESASKPDSVTDVTKRSWKYVLGKTIREFSADQCTDAAAGLTYYAVLALFPALIAIFSLLGVVGQGQSAADAVLGIVRDVAPSDTASALEGPIQQVASSPGAGLALVLGVLVALWSASGYVGAFSRAMNRIYEIEEGRPFWKLRPMQLLVTLIAVVSLALVALGLVLSGDVARSLGEAIGLGEGVLLIWNIAKWPVMLLIVVFLVAVLYYATPNAKQPKFRWISIGALIAIVVMIIATAGFAFYVANFSNYDRTYGSLAGVIVFLLWLWIANNVLLFGAEFDAELERGRQLQGGIAAEEDIQLPARDTRKSDKKAEKERKDVDEGRRIRLAHGDDAAEDDKR</sequence>
<comment type="subcellular location">
    <subcellularLocation>
        <location evidence="1">Cell membrane</location>
        <topology evidence="1">Multi-pass membrane protein</topology>
    </subcellularLocation>
</comment>
<dbReference type="EMBL" id="JFYO01000004">
    <property type="protein sequence ID" value="EZP28386.1"/>
    <property type="molecule type" value="Genomic_DNA"/>
</dbReference>
<dbReference type="PANTHER" id="PTHR30213">
    <property type="entry name" value="INNER MEMBRANE PROTEIN YHJD"/>
    <property type="match status" value="1"/>
</dbReference>
<evidence type="ECO:0000256" key="7">
    <source>
        <dbReference type="SAM" id="Phobius"/>
    </source>
</evidence>
<feature type="transmembrane region" description="Helical" evidence="7">
    <location>
        <begin position="213"/>
        <end position="236"/>
    </location>
</feature>
<name>A0A031FW13_9MICO</name>
<evidence type="ECO:0000313" key="9">
    <source>
        <dbReference type="Proteomes" id="UP000024001"/>
    </source>
</evidence>
<feature type="transmembrane region" description="Helical" evidence="7">
    <location>
        <begin position="128"/>
        <end position="151"/>
    </location>
</feature>
<keyword evidence="4 7" id="KW-1133">Transmembrane helix</keyword>
<feature type="compositionally biased region" description="Basic and acidic residues" evidence="6">
    <location>
        <begin position="332"/>
        <end position="368"/>
    </location>
</feature>
<dbReference type="GO" id="GO:0005886">
    <property type="term" value="C:plasma membrane"/>
    <property type="evidence" value="ECO:0007669"/>
    <property type="project" value="UniProtKB-SubCell"/>
</dbReference>
<feature type="transmembrane region" description="Helical" evidence="7">
    <location>
        <begin position="67"/>
        <end position="89"/>
    </location>
</feature>
<evidence type="ECO:0000256" key="5">
    <source>
        <dbReference type="ARBA" id="ARBA00023136"/>
    </source>
</evidence>
<protein>
    <submittedName>
        <fullName evidence="8">Putative integral membrane protein</fullName>
    </submittedName>
</protein>
<gene>
    <name evidence="8" type="ORF">BW34_01366</name>
</gene>